<evidence type="ECO:0000259" key="5">
    <source>
        <dbReference type="PROSITE" id="PS50931"/>
    </source>
</evidence>
<dbReference type="Proteomes" id="UP000051679">
    <property type="component" value="Unassembled WGS sequence"/>
</dbReference>
<dbReference type="Gene3D" id="1.10.10.10">
    <property type="entry name" value="Winged helix-like DNA-binding domain superfamily/Winged helix DNA-binding domain"/>
    <property type="match status" value="1"/>
</dbReference>
<organism evidence="6 7">
    <name type="scientific">Lacticaseibacillus sharpeae JCM 1186 = DSM 20505</name>
    <dbReference type="NCBI Taxonomy" id="1291052"/>
    <lineage>
        <taxon>Bacteria</taxon>
        <taxon>Bacillati</taxon>
        <taxon>Bacillota</taxon>
        <taxon>Bacilli</taxon>
        <taxon>Lactobacillales</taxon>
        <taxon>Lactobacillaceae</taxon>
        <taxon>Lacticaseibacillus</taxon>
    </lineage>
</organism>
<gene>
    <name evidence="6" type="ORF">FC18_GL000459</name>
</gene>
<dbReference type="STRING" id="1291052.FC18_GL000459"/>
<comment type="similarity">
    <text evidence="1">Belongs to the LysR transcriptional regulatory family.</text>
</comment>
<evidence type="ECO:0000313" key="6">
    <source>
        <dbReference type="EMBL" id="KRM54240.1"/>
    </source>
</evidence>
<dbReference type="Gene3D" id="3.40.190.290">
    <property type="match status" value="1"/>
</dbReference>
<name>A0A0R1ZGX6_9LACO</name>
<sequence>MEIRLLKYFWTVAEVGTVSGAAEVLHITQPTLSRQLQALADELDTPLFVREHNRLVLTKAGVFLKSRAAEILALTQQTEQEFIDQKHAAISGNLRIGCVEADNSDTMAEILEELVQDYPAVTFTVITGDGAQISEQLDKGLLDVAILIEPIDTAKYNTLRLPRAERWGILTSAQSLLARKREIHPADLQDVPLMLSHRPLVEAMLNEWAGTDAGQFRVVGRYNLNFNIQPLIERQIGSALSIQGVTQDIDSSKLKFVPLAPALTTHCVLTWRKERVVTPLVSEYLRRFQAAFAN</sequence>
<dbReference type="SUPFAM" id="SSF46785">
    <property type="entry name" value="Winged helix' DNA-binding domain"/>
    <property type="match status" value="1"/>
</dbReference>
<accession>A0A0R1ZGX6</accession>
<evidence type="ECO:0000256" key="4">
    <source>
        <dbReference type="ARBA" id="ARBA00023163"/>
    </source>
</evidence>
<dbReference type="PROSITE" id="PS50931">
    <property type="entry name" value="HTH_LYSR"/>
    <property type="match status" value="1"/>
</dbReference>
<dbReference type="PRINTS" id="PR00039">
    <property type="entry name" value="HTHLYSR"/>
</dbReference>
<dbReference type="InterPro" id="IPR005119">
    <property type="entry name" value="LysR_subst-bd"/>
</dbReference>
<evidence type="ECO:0000256" key="1">
    <source>
        <dbReference type="ARBA" id="ARBA00009437"/>
    </source>
</evidence>
<comment type="caution">
    <text evidence="6">The sequence shown here is derived from an EMBL/GenBank/DDBJ whole genome shotgun (WGS) entry which is preliminary data.</text>
</comment>
<dbReference type="GO" id="GO:0003700">
    <property type="term" value="F:DNA-binding transcription factor activity"/>
    <property type="evidence" value="ECO:0007669"/>
    <property type="project" value="InterPro"/>
</dbReference>
<dbReference type="RefSeq" id="WP_056976303.1">
    <property type="nucleotide sequence ID" value="NZ_AYYO01000056.1"/>
</dbReference>
<dbReference type="AlphaFoldDB" id="A0A0R1ZGX6"/>
<dbReference type="OrthoDB" id="9803735at2"/>
<dbReference type="CDD" id="cd05466">
    <property type="entry name" value="PBP2_LTTR_substrate"/>
    <property type="match status" value="1"/>
</dbReference>
<dbReference type="GO" id="GO:0032993">
    <property type="term" value="C:protein-DNA complex"/>
    <property type="evidence" value="ECO:0007669"/>
    <property type="project" value="TreeGrafter"/>
</dbReference>
<protein>
    <submittedName>
        <fullName evidence="6">LysR family transcriptional regulator</fullName>
    </submittedName>
</protein>
<dbReference type="Pfam" id="PF03466">
    <property type="entry name" value="LysR_substrate"/>
    <property type="match status" value="1"/>
</dbReference>
<keyword evidence="3" id="KW-0238">DNA-binding</keyword>
<dbReference type="InterPro" id="IPR036388">
    <property type="entry name" value="WH-like_DNA-bd_sf"/>
</dbReference>
<proteinExistence type="inferred from homology"/>
<keyword evidence="4" id="KW-0804">Transcription</keyword>
<reference evidence="6 7" key="1">
    <citation type="journal article" date="2015" name="Genome Announc.">
        <title>Expanding the biotechnology potential of lactobacilli through comparative genomics of 213 strains and associated genera.</title>
        <authorList>
            <person name="Sun Z."/>
            <person name="Harris H.M."/>
            <person name="McCann A."/>
            <person name="Guo C."/>
            <person name="Argimon S."/>
            <person name="Zhang W."/>
            <person name="Yang X."/>
            <person name="Jeffery I.B."/>
            <person name="Cooney J.C."/>
            <person name="Kagawa T.F."/>
            <person name="Liu W."/>
            <person name="Song Y."/>
            <person name="Salvetti E."/>
            <person name="Wrobel A."/>
            <person name="Rasinkangas P."/>
            <person name="Parkhill J."/>
            <person name="Rea M.C."/>
            <person name="O'Sullivan O."/>
            <person name="Ritari J."/>
            <person name="Douillard F.P."/>
            <person name="Paul Ross R."/>
            <person name="Yang R."/>
            <person name="Briner A.E."/>
            <person name="Felis G.E."/>
            <person name="de Vos W.M."/>
            <person name="Barrangou R."/>
            <person name="Klaenhammer T.R."/>
            <person name="Caufield P.W."/>
            <person name="Cui Y."/>
            <person name="Zhang H."/>
            <person name="O'Toole P.W."/>
        </authorList>
    </citation>
    <scope>NUCLEOTIDE SEQUENCE [LARGE SCALE GENOMIC DNA]</scope>
    <source>
        <strain evidence="6 7">DSM 20505</strain>
    </source>
</reference>
<dbReference type="FunFam" id="1.10.10.10:FF:000001">
    <property type="entry name" value="LysR family transcriptional regulator"/>
    <property type="match status" value="1"/>
</dbReference>
<dbReference type="SUPFAM" id="SSF53850">
    <property type="entry name" value="Periplasmic binding protein-like II"/>
    <property type="match status" value="1"/>
</dbReference>
<dbReference type="Pfam" id="PF00126">
    <property type="entry name" value="HTH_1"/>
    <property type="match status" value="1"/>
</dbReference>
<dbReference type="InterPro" id="IPR036390">
    <property type="entry name" value="WH_DNA-bd_sf"/>
</dbReference>
<dbReference type="PANTHER" id="PTHR30346">
    <property type="entry name" value="TRANSCRIPTIONAL DUAL REGULATOR HCAR-RELATED"/>
    <property type="match status" value="1"/>
</dbReference>
<evidence type="ECO:0000256" key="2">
    <source>
        <dbReference type="ARBA" id="ARBA00023015"/>
    </source>
</evidence>
<dbReference type="GO" id="GO:0003677">
    <property type="term" value="F:DNA binding"/>
    <property type="evidence" value="ECO:0007669"/>
    <property type="project" value="UniProtKB-KW"/>
</dbReference>
<dbReference type="PATRIC" id="fig|1291052.5.peg.470"/>
<dbReference type="PANTHER" id="PTHR30346:SF0">
    <property type="entry name" value="HCA OPERON TRANSCRIPTIONAL ACTIVATOR HCAR"/>
    <property type="match status" value="1"/>
</dbReference>
<dbReference type="EMBL" id="AYYO01000056">
    <property type="protein sequence ID" value="KRM54240.1"/>
    <property type="molecule type" value="Genomic_DNA"/>
</dbReference>
<feature type="domain" description="HTH lysR-type" evidence="5">
    <location>
        <begin position="1"/>
        <end position="58"/>
    </location>
</feature>
<dbReference type="InterPro" id="IPR000847">
    <property type="entry name" value="LysR_HTH_N"/>
</dbReference>
<keyword evidence="2" id="KW-0805">Transcription regulation</keyword>
<evidence type="ECO:0000256" key="3">
    <source>
        <dbReference type="ARBA" id="ARBA00023125"/>
    </source>
</evidence>
<keyword evidence="7" id="KW-1185">Reference proteome</keyword>
<evidence type="ECO:0000313" key="7">
    <source>
        <dbReference type="Proteomes" id="UP000051679"/>
    </source>
</evidence>